<sequence length="356" mass="40931">MVYGDKIITVYYRPDLVFLLSLLQCFLNVLLVFWIRLYLKILCKSSACHPNLLVLLSSQPLIHLVALTAKTIRFLAECAGLITTPFLTAINFISDIGLSATCVIVLGYCIERIVAMRNIESYELMFRPIPWLGIGILATSLVYATVLLSLWYQQILKSRVIYVAQIGLFSCSGLFFIGIKINANRAYERMAKYRYSSVNQRYQTAMNFKAAKLLLYLAPYKCISSLLILVSYAFVYDRTKDQLLPLYTEFFFLYNYAQVSLQILLVLLCHSTLRRLLFETLAIEKVRKRKVSDLCVRSVTGSRLQFPSNDATDLYFATLNKAWEFHDSMKSQIEQTEIPKKQSIASRPHNEDIYKV</sequence>
<dbReference type="InterPro" id="IPR052854">
    <property type="entry name" value="Serpentine_rcpt_epsilon"/>
</dbReference>
<protein>
    <submittedName>
        <fullName evidence="3">Gustatory receptor</fullName>
    </submittedName>
</protein>
<reference evidence="3" key="1">
    <citation type="submission" date="2024-02" db="UniProtKB">
        <authorList>
            <consortium name="WormBaseParasite"/>
        </authorList>
    </citation>
    <scope>IDENTIFICATION</scope>
</reference>
<keyword evidence="1" id="KW-0812">Transmembrane</keyword>
<feature type="transmembrane region" description="Helical" evidence="1">
    <location>
        <begin position="89"/>
        <end position="110"/>
    </location>
</feature>
<keyword evidence="1" id="KW-0472">Membrane</keyword>
<dbReference type="Proteomes" id="UP000887575">
    <property type="component" value="Unassembled WGS sequence"/>
</dbReference>
<dbReference type="PANTHER" id="PTHR47518:SF9">
    <property type="entry name" value="SERPENTINE RECEPTOR, CLASS T"/>
    <property type="match status" value="1"/>
</dbReference>
<evidence type="ECO:0000313" key="3">
    <source>
        <dbReference type="WBParaSite" id="MBELARI_LOCUS17705"/>
    </source>
</evidence>
<organism evidence="2 3">
    <name type="scientific">Mesorhabditis belari</name>
    <dbReference type="NCBI Taxonomy" id="2138241"/>
    <lineage>
        <taxon>Eukaryota</taxon>
        <taxon>Metazoa</taxon>
        <taxon>Ecdysozoa</taxon>
        <taxon>Nematoda</taxon>
        <taxon>Chromadorea</taxon>
        <taxon>Rhabditida</taxon>
        <taxon>Rhabditina</taxon>
        <taxon>Rhabditomorpha</taxon>
        <taxon>Rhabditoidea</taxon>
        <taxon>Rhabditidae</taxon>
        <taxon>Mesorhabditinae</taxon>
        <taxon>Mesorhabditis</taxon>
    </lineage>
</organism>
<feature type="transmembrane region" description="Helical" evidence="1">
    <location>
        <begin position="256"/>
        <end position="277"/>
    </location>
</feature>
<evidence type="ECO:0000313" key="2">
    <source>
        <dbReference type="Proteomes" id="UP000887575"/>
    </source>
</evidence>
<dbReference type="AlphaFoldDB" id="A0AAF3EU61"/>
<accession>A0AAF3EU61</accession>
<keyword evidence="2" id="KW-1185">Reference proteome</keyword>
<feature type="transmembrane region" description="Helical" evidence="1">
    <location>
        <begin position="16"/>
        <end position="39"/>
    </location>
</feature>
<name>A0AAF3EU61_9BILA</name>
<proteinExistence type="predicted"/>
<evidence type="ECO:0000256" key="1">
    <source>
        <dbReference type="SAM" id="Phobius"/>
    </source>
</evidence>
<dbReference type="WBParaSite" id="MBELARI_LOCUS17705">
    <property type="protein sequence ID" value="MBELARI_LOCUS17705"/>
    <property type="gene ID" value="MBELARI_LOCUS17705"/>
</dbReference>
<keyword evidence="1" id="KW-1133">Transmembrane helix</keyword>
<feature type="transmembrane region" description="Helical" evidence="1">
    <location>
        <begin position="159"/>
        <end position="179"/>
    </location>
</feature>
<feature type="transmembrane region" description="Helical" evidence="1">
    <location>
        <begin position="213"/>
        <end position="236"/>
    </location>
</feature>
<feature type="transmembrane region" description="Helical" evidence="1">
    <location>
        <begin position="131"/>
        <end position="153"/>
    </location>
</feature>
<dbReference type="PANTHER" id="PTHR47518">
    <property type="entry name" value="SERPENTINE RECEPTOR CLASS EPSILON-13-RELATED"/>
    <property type="match status" value="1"/>
</dbReference>